<dbReference type="AlphaFoldDB" id="V5GGN0"/>
<reference evidence="3" key="1">
    <citation type="journal article" date="2013" name="Genome Announc.">
        <title>Draft genome sequence of Pseudozyma brasiliensis sp. nov. strain GHG001, a high producer of endo-1,4-xylanase isolated from an insect pest of sugarcane.</title>
        <authorList>
            <person name="Oliveira J.V.D.C."/>
            <person name="dos Santos R.A.C."/>
            <person name="Borges T.A."/>
            <person name="Riano-Pachon D.M."/>
            <person name="Goldman G.H."/>
        </authorList>
    </citation>
    <scope>NUCLEOTIDE SEQUENCE [LARGE SCALE GENOMIC DNA]</scope>
    <source>
        <strain evidence="3">GHG001</strain>
    </source>
</reference>
<name>V5GGN0_KALBG</name>
<gene>
    <name evidence="2" type="ORF">PSEUBRA_SCAF6g00742</name>
</gene>
<evidence type="ECO:0000313" key="2">
    <source>
        <dbReference type="EMBL" id="EST05147.1"/>
    </source>
</evidence>
<keyword evidence="3" id="KW-1185">Reference proteome</keyword>
<feature type="chain" id="PRO_5004733978" evidence="1">
    <location>
        <begin position="24"/>
        <end position="105"/>
    </location>
</feature>
<evidence type="ECO:0000256" key="1">
    <source>
        <dbReference type="SAM" id="SignalP"/>
    </source>
</evidence>
<sequence>MLSFNQLFSALIWAIILMRPSDASRLNDAEIIWRAGMPIEAANVALHRRVVESLQRDAKYPLTGLEWNAWYPREIERFRADREAYFRSARETHAEAARLGERQRQ</sequence>
<keyword evidence="1" id="KW-0732">Signal</keyword>
<protein>
    <submittedName>
        <fullName evidence="2">Uncharacterized protein</fullName>
    </submittedName>
</protein>
<feature type="signal peptide" evidence="1">
    <location>
        <begin position="1"/>
        <end position="23"/>
    </location>
</feature>
<accession>V5GGN0</accession>
<dbReference type="HOGENOM" id="CLU_2237754_0_0_1"/>
<organism evidence="2 3">
    <name type="scientific">Kalmanozyma brasiliensis (strain GHG001)</name>
    <name type="common">Yeast</name>
    <name type="synonym">Pseudozyma brasiliensis</name>
    <dbReference type="NCBI Taxonomy" id="1365824"/>
    <lineage>
        <taxon>Eukaryota</taxon>
        <taxon>Fungi</taxon>
        <taxon>Dikarya</taxon>
        <taxon>Basidiomycota</taxon>
        <taxon>Ustilaginomycotina</taxon>
        <taxon>Ustilaginomycetes</taxon>
        <taxon>Ustilaginales</taxon>
        <taxon>Ustilaginaceae</taxon>
        <taxon>Kalmanozyma</taxon>
    </lineage>
</organism>
<dbReference type="Proteomes" id="UP000019377">
    <property type="component" value="Unassembled WGS sequence"/>
</dbReference>
<dbReference type="EMBL" id="KI545892">
    <property type="protein sequence ID" value="EST05147.1"/>
    <property type="molecule type" value="Genomic_DNA"/>
</dbReference>
<evidence type="ECO:0000313" key="3">
    <source>
        <dbReference type="Proteomes" id="UP000019377"/>
    </source>
</evidence>
<proteinExistence type="predicted"/>